<keyword evidence="2 5" id="KW-0479">Metal-binding</keyword>
<name>A0A6H2H7K5_9BURK</name>
<feature type="domain" description="Cytochrome c" evidence="7">
    <location>
        <begin position="335"/>
        <end position="425"/>
    </location>
</feature>
<feature type="binding site" description="covalent" evidence="4">
    <location>
        <position position="351"/>
    </location>
    <ligand>
        <name>heme c</name>
        <dbReference type="ChEBI" id="CHEBI:61717"/>
        <label>3</label>
    </ligand>
</feature>
<protein>
    <submittedName>
        <fullName evidence="8">Alcohol dehydrogenase (Quinone), cytochrome c subunit</fullName>
        <ecNumber evidence="8">1.1.5.5</ecNumber>
    </submittedName>
</protein>
<evidence type="ECO:0000256" key="3">
    <source>
        <dbReference type="ARBA" id="ARBA00023004"/>
    </source>
</evidence>
<keyword evidence="1 4" id="KW-0349">Heme</keyword>
<dbReference type="EMBL" id="CP051461">
    <property type="protein sequence ID" value="QJC55862.1"/>
    <property type="molecule type" value="Genomic_DNA"/>
</dbReference>
<feature type="binding site" description="covalent" evidence="4">
    <location>
        <position position="220"/>
    </location>
    <ligand>
        <name>heme c</name>
        <dbReference type="ChEBI" id="CHEBI:61717"/>
        <label>2</label>
    </ligand>
</feature>
<dbReference type="InterPro" id="IPR036909">
    <property type="entry name" value="Cyt_c-like_dom_sf"/>
</dbReference>
<dbReference type="Proteomes" id="UP000502041">
    <property type="component" value="Chromosome"/>
</dbReference>
<keyword evidence="9" id="KW-1185">Reference proteome</keyword>
<dbReference type="InterPro" id="IPR014353">
    <property type="entry name" value="Membr-bd_ADH_cyt_c"/>
</dbReference>
<dbReference type="GO" id="GO:0020037">
    <property type="term" value="F:heme binding"/>
    <property type="evidence" value="ECO:0007669"/>
    <property type="project" value="InterPro"/>
</dbReference>
<feature type="binding site" description="covalent" evidence="4">
    <location>
        <position position="217"/>
    </location>
    <ligand>
        <name>heme c</name>
        <dbReference type="ChEBI" id="CHEBI:61717"/>
        <label>2</label>
    </ligand>
</feature>
<dbReference type="PROSITE" id="PS51007">
    <property type="entry name" value="CYTC"/>
    <property type="match status" value="3"/>
</dbReference>
<dbReference type="InterPro" id="IPR009056">
    <property type="entry name" value="Cyt_c-like_dom"/>
</dbReference>
<evidence type="ECO:0000256" key="1">
    <source>
        <dbReference type="ARBA" id="ARBA00022617"/>
    </source>
</evidence>
<keyword evidence="3 5" id="KW-0408">Iron</keyword>
<dbReference type="EC" id="1.1.5.5" evidence="8"/>
<dbReference type="PANTHER" id="PTHR35008">
    <property type="entry name" value="BLL4482 PROTEIN-RELATED"/>
    <property type="match status" value="1"/>
</dbReference>
<dbReference type="GO" id="GO:0016614">
    <property type="term" value="F:oxidoreductase activity, acting on CH-OH group of donors"/>
    <property type="evidence" value="ECO:0007669"/>
    <property type="project" value="InterPro"/>
</dbReference>
<dbReference type="PANTHER" id="PTHR35008:SF4">
    <property type="entry name" value="BLL4482 PROTEIN"/>
    <property type="match status" value="1"/>
</dbReference>
<evidence type="ECO:0000256" key="2">
    <source>
        <dbReference type="ARBA" id="ARBA00022723"/>
    </source>
</evidence>
<proteinExistence type="predicted"/>
<feature type="binding site" description="axial binding residue" evidence="5">
    <location>
        <position position="352"/>
    </location>
    <ligand>
        <name>heme c</name>
        <dbReference type="ChEBI" id="CHEBI:61717"/>
        <label>3</label>
    </ligand>
    <ligandPart>
        <name>Fe</name>
        <dbReference type="ChEBI" id="CHEBI:18248"/>
    </ligandPart>
</feature>
<dbReference type="KEGG" id="pvac:HC248_01146"/>
<dbReference type="SUPFAM" id="SSF46626">
    <property type="entry name" value="Cytochrome c"/>
    <property type="match status" value="3"/>
</dbReference>
<dbReference type="GO" id="GO:0009055">
    <property type="term" value="F:electron transfer activity"/>
    <property type="evidence" value="ECO:0007669"/>
    <property type="project" value="InterPro"/>
</dbReference>
<feature type="signal peptide" evidence="6">
    <location>
        <begin position="1"/>
        <end position="20"/>
    </location>
</feature>
<evidence type="ECO:0000313" key="9">
    <source>
        <dbReference type="Proteomes" id="UP000502041"/>
    </source>
</evidence>
<feature type="binding site" description="covalent" evidence="4">
    <location>
        <position position="348"/>
    </location>
    <ligand>
        <name>heme c</name>
        <dbReference type="ChEBI" id="CHEBI:61717"/>
        <label>3</label>
    </ligand>
</feature>
<keyword evidence="8" id="KW-0560">Oxidoreductase</keyword>
<dbReference type="InterPro" id="IPR051459">
    <property type="entry name" value="Cytochrome_c-type_DH"/>
</dbReference>
<dbReference type="AlphaFoldDB" id="A0A6H2H7K5"/>
<accession>A0A6H2H7K5</accession>
<feature type="domain" description="Cytochrome c" evidence="7">
    <location>
        <begin position="57"/>
        <end position="160"/>
    </location>
</feature>
<sequence>MKIMLKIGFTALLTLMTAGAAVWFLNNRDEVDVDGLVQTTMASSVSHSPASTLVNDRQITRGAYLASAGNCITCHTSQGGAAYAGGGGIATQFGTVYSPNLTPDVKTGLGSWTAAHFWRAMHNGRSKSGRLLYPVFPYQQYTTVTREDSDALFAYFKSLAAVEQANQPNTLRFPYNQQAALAVWRALYFQPASFEPQAKQDAEWNRGAYLINGLGHCAACHTARNAIGGSTGQALGGGIIPLQNWYAPSLLSPHEGGNIDSAQLVTLLKTGISRDAVVIGPMAEVVRGGTAHMSVKDLAAMAAYLKTLVSDQPLLPSSELPVASLSADLPVAVSGQSVAGAQLYGTHCAQCHGDKGEGVAGAYPAMAGNRAVTMQDTSNLVQIVLKGGFAPATAGNPRPYGMPPFVLVLRDIEIAAILTHVRGSWGNQAGLVSPLTVNRIRGR</sequence>
<gene>
    <name evidence="8" type="primary">adhB</name>
    <name evidence="8" type="ORF">HC248_01146</name>
</gene>
<feature type="binding site" description="covalent" evidence="4">
    <location>
        <position position="74"/>
    </location>
    <ligand>
        <name>heme c</name>
        <dbReference type="ChEBI" id="CHEBI:61717"/>
        <label>1</label>
    </ligand>
</feature>
<feature type="chain" id="PRO_5026208021" evidence="6">
    <location>
        <begin position="21"/>
        <end position="443"/>
    </location>
</feature>
<feature type="domain" description="Cytochrome c" evidence="7">
    <location>
        <begin position="202"/>
        <end position="309"/>
    </location>
</feature>
<keyword evidence="6" id="KW-0732">Signal</keyword>
<dbReference type="Gene3D" id="1.10.760.10">
    <property type="entry name" value="Cytochrome c-like domain"/>
    <property type="match status" value="3"/>
</dbReference>
<feature type="binding site" description="axial binding residue" evidence="5">
    <location>
        <position position="75"/>
    </location>
    <ligand>
        <name>heme c</name>
        <dbReference type="ChEBI" id="CHEBI:61717"/>
        <label>1</label>
    </ligand>
    <ligandPart>
        <name>Fe</name>
        <dbReference type="ChEBI" id="CHEBI:18248"/>
    </ligandPart>
</feature>
<organism evidence="8 9">
    <name type="scientific">Polaromonas vacuolata</name>
    <dbReference type="NCBI Taxonomy" id="37448"/>
    <lineage>
        <taxon>Bacteria</taxon>
        <taxon>Pseudomonadati</taxon>
        <taxon>Pseudomonadota</taxon>
        <taxon>Betaproteobacteria</taxon>
        <taxon>Burkholderiales</taxon>
        <taxon>Comamonadaceae</taxon>
        <taxon>Polaromonas</taxon>
    </lineage>
</organism>
<dbReference type="PIRSF" id="PIRSF000018">
    <property type="entry name" value="Mb_ADH_cyt_c"/>
    <property type="match status" value="1"/>
</dbReference>
<dbReference type="GO" id="GO:0005506">
    <property type="term" value="F:iron ion binding"/>
    <property type="evidence" value="ECO:0007669"/>
    <property type="project" value="InterPro"/>
</dbReference>
<comment type="cofactor">
    <cofactor evidence="4">
        <name>heme c</name>
        <dbReference type="ChEBI" id="CHEBI:61717"/>
    </cofactor>
    <text evidence="4">Binds 3 heme c groups covalently per subunit.</text>
</comment>
<evidence type="ECO:0000256" key="6">
    <source>
        <dbReference type="SAM" id="SignalP"/>
    </source>
</evidence>
<dbReference type="RefSeq" id="WP_168921661.1">
    <property type="nucleotide sequence ID" value="NZ_CP051461.1"/>
</dbReference>
<dbReference type="Pfam" id="PF00034">
    <property type="entry name" value="Cytochrom_C"/>
    <property type="match status" value="2"/>
</dbReference>
<dbReference type="GO" id="GO:0016020">
    <property type="term" value="C:membrane"/>
    <property type="evidence" value="ECO:0007669"/>
    <property type="project" value="InterPro"/>
</dbReference>
<evidence type="ECO:0000256" key="4">
    <source>
        <dbReference type="PIRSR" id="PIRSR000018-50"/>
    </source>
</evidence>
<evidence type="ECO:0000256" key="5">
    <source>
        <dbReference type="PIRSR" id="PIRSR000018-51"/>
    </source>
</evidence>
<feature type="binding site" description="covalent" evidence="4">
    <location>
        <position position="71"/>
    </location>
    <ligand>
        <name>heme c</name>
        <dbReference type="ChEBI" id="CHEBI:61717"/>
        <label>1</label>
    </ligand>
</feature>
<reference evidence="8 9" key="1">
    <citation type="submission" date="2020-04" db="EMBL/GenBank/DDBJ databases">
        <title>Complete genome of a Psychrophilic, Marine, Gas Vacuolate Bacterium Polaromonas vacuolata KCTC 22033T.</title>
        <authorList>
            <person name="Hwang K."/>
            <person name="Kim K.M."/>
        </authorList>
    </citation>
    <scope>NUCLEOTIDE SEQUENCE [LARGE SCALE GENOMIC DNA]</scope>
    <source>
        <strain evidence="8 9">KCTC 22033</strain>
    </source>
</reference>
<feature type="binding site" description="axial binding residue" evidence="5">
    <location>
        <position position="221"/>
    </location>
    <ligand>
        <name>heme c</name>
        <dbReference type="ChEBI" id="CHEBI:61717"/>
        <label>2</label>
    </ligand>
    <ligandPart>
        <name>Fe</name>
        <dbReference type="ChEBI" id="CHEBI:18248"/>
    </ligandPart>
</feature>
<evidence type="ECO:0000313" key="8">
    <source>
        <dbReference type="EMBL" id="QJC55862.1"/>
    </source>
</evidence>
<evidence type="ECO:0000259" key="7">
    <source>
        <dbReference type="PROSITE" id="PS51007"/>
    </source>
</evidence>